<evidence type="ECO:0000313" key="1">
    <source>
        <dbReference type="EMBL" id="EIW73791.1"/>
    </source>
</evidence>
<protein>
    <submittedName>
        <fullName evidence="1">Uncharacterized protein</fullName>
    </submittedName>
</protein>
<gene>
    <name evidence="1" type="ORF">CONPUDRAFT_23805</name>
</gene>
<feature type="non-terminal residue" evidence="1">
    <location>
        <position position="168"/>
    </location>
</feature>
<evidence type="ECO:0000313" key="2">
    <source>
        <dbReference type="Proteomes" id="UP000053558"/>
    </source>
</evidence>
<dbReference type="RefSeq" id="XP_007776030.1">
    <property type="nucleotide sequence ID" value="XM_007777840.1"/>
</dbReference>
<dbReference type="OrthoDB" id="198652at2759"/>
<dbReference type="AlphaFoldDB" id="R7SC94"/>
<organism evidence="1 2">
    <name type="scientific">Coniophora puteana (strain RWD-64-598)</name>
    <name type="common">Brown rot fungus</name>
    <dbReference type="NCBI Taxonomy" id="741705"/>
    <lineage>
        <taxon>Eukaryota</taxon>
        <taxon>Fungi</taxon>
        <taxon>Dikarya</taxon>
        <taxon>Basidiomycota</taxon>
        <taxon>Agaricomycotina</taxon>
        <taxon>Agaricomycetes</taxon>
        <taxon>Agaricomycetidae</taxon>
        <taxon>Boletales</taxon>
        <taxon>Coniophorineae</taxon>
        <taxon>Coniophoraceae</taxon>
        <taxon>Coniophora</taxon>
    </lineage>
</organism>
<keyword evidence="2" id="KW-1185">Reference proteome</keyword>
<sequence>FLYVDDNFGTERPGFVRFYIPYGIWLPSSQACILQLWDELGIPHEAKKQLHGTALPIIGFLVNTATMSATMTVESRNALVQFIRDFASENTRRTLRDFQTLAGYVNWALNVYPLLRPGLTAVYEKTKGKAQTFGKIWINKSVVTELCWLLSHLEHATGVFFFRSIYWD</sequence>
<dbReference type="Proteomes" id="UP000053558">
    <property type="component" value="Unassembled WGS sequence"/>
</dbReference>
<accession>R7SC94</accession>
<dbReference type="EMBL" id="JH711680">
    <property type="protein sequence ID" value="EIW73791.1"/>
    <property type="molecule type" value="Genomic_DNA"/>
</dbReference>
<dbReference type="eggNOG" id="ENOG502S0CW">
    <property type="taxonomic scope" value="Eukaryota"/>
</dbReference>
<dbReference type="GeneID" id="19206566"/>
<name>R7SC94_CONPW</name>
<proteinExistence type="predicted"/>
<dbReference type="OMA" id="HANWALM"/>
<feature type="non-terminal residue" evidence="1">
    <location>
        <position position="1"/>
    </location>
</feature>
<reference evidence="2" key="1">
    <citation type="journal article" date="2012" name="Science">
        <title>The Paleozoic origin of enzymatic lignin decomposition reconstructed from 31 fungal genomes.</title>
        <authorList>
            <person name="Floudas D."/>
            <person name="Binder M."/>
            <person name="Riley R."/>
            <person name="Barry K."/>
            <person name="Blanchette R.A."/>
            <person name="Henrissat B."/>
            <person name="Martinez A.T."/>
            <person name="Otillar R."/>
            <person name="Spatafora J.W."/>
            <person name="Yadav J.S."/>
            <person name="Aerts A."/>
            <person name="Benoit I."/>
            <person name="Boyd A."/>
            <person name="Carlson A."/>
            <person name="Copeland A."/>
            <person name="Coutinho P.M."/>
            <person name="de Vries R.P."/>
            <person name="Ferreira P."/>
            <person name="Findley K."/>
            <person name="Foster B."/>
            <person name="Gaskell J."/>
            <person name="Glotzer D."/>
            <person name="Gorecki P."/>
            <person name="Heitman J."/>
            <person name="Hesse C."/>
            <person name="Hori C."/>
            <person name="Igarashi K."/>
            <person name="Jurgens J.A."/>
            <person name="Kallen N."/>
            <person name="Kersten P."/>
            <person name="Kohler A."/>
            <person name="Kuees U."/>
            <person name="Kumar T.K.A."/>
            <person name="Kuo A."/>
            <person name="LaButti K."/>
            <person name="Larrondo L.F."/>
            <person name="Lindquist E."/>
            <person name="Ling A."/>
            <person name="Lombard V."/>
            <person name="Lucas S."/>
            <person name="Lundell T."/>
            <person name="Martin R."/>
            <person name="McLaughlin D.J."/>
            <person name="Morgenstern I."/>
            <person name="Morin E."/>
            <person name="Murat C."/>
            <person name="Nagy L.G."/>
            <person name="Nolan M."/>
            <person name="Ohm R.A."/>
            <person name="Patyshakuliyeva A."/>
            <person name="Rokas A."/>
            <person name="Ruiz-Duenas F.J."/>
            <person name="Sabat G."/>
            <person name="Salamov A."/>
            <person name="Samejima M."/>
            <person name="Schmutz J."/>
            <person name="Slot J.C."/>
            <person name="St John F."/>
            <person name="Stenlid J."/>
            <person name="Sun H."/>
            <person name="Sun S."/>
            <person name="Syed K."/>
            <person name="Tsang A."/>
            <person name="Wiebenga A."/>
            <person name="Young D."/>
            <person name="Pisabarro A."/>
            <person name="Eastwood D.C."/>
            <person name="Martin F."/>
            <person name="Cullen D."/>
            <person name="Grigoriev I.V."/>
            <person name="Hibbett D.S."/>
        </authorList>
    </citation>
    <scope>NUCLEOTIDE SEQUENCE [LARGE SCALE GENOMIC DNA]</scope>
    <source>
        <strain evidence="2">RWD-64-598 SS2</strain>
    </source>
</reference>
<dbReference type="KEGG" id="cput:CONPUDRAFT_23805"/>